<dbReference type="GO" id="GO:0005509">
    <property type="term" value="F:calcium ion binding"/>
    <property type="evidence" value="ECO:0007669"/>
    <property type="project" value="InterPro"/>
</dbReference>
<evidence type="ECO:0000256" key="12">
    <source>
        <dbReference type="PIRSR" id="PIRSR001205-1"/>
    </source>
</evidence>
<evidence type="ECO:0000256" key="3">
    <source>
        <dbReference type="ARBA" id="ARBA00009490"/>
    </source>
</evidence>
<dbReference type="InterPro" id="IPR016294">
    <property type="entry name" value="Pept_M10B"/>
</dbReference>
<evidence type="ECO:0000259" key="14">
    <source>
        <dbReference type="SMART" id="SM00235"/>
    </source>
</evidence>
<sequence>MTLLHSQTLTSRQALSEDYQAGGKPSYSVTQAATQITRTGDVLQDRDNNGRIDLTYTFLSAEPSDFADMELRGFSEFSEQQKQQAQRSMQSWADVANVTFTEAASGGDGHLTLGNYSDGDLSGAMAFAFMPHPLEEGQSWYQVDAIDSWAGWFWRQLGIDNEPNKTPALNNLGRHILTHEIGHNLGLSHPGDYNAGEESWFDWLWQVVSGDDGYGGASYAEDSSGYSVMSYWNERNTGQDFTRDGSRAFSSGPLIDDIAAIQKLYGANLHTRADDTVYGFNSNTDRDYLSATSSSDTLVFTVWDGGGNDTLDFSGFTQDQRIYLAEDLFSDVGGLRGNVSIALGVTVENAYGGSGNDLMIGNEADNLLKGGDGDDTLLGDLGNDFLYGDAGNDVLHGGVGLDRLEGGSGRDSFVYSFAADSAPGAADWIIDFASGEDNIDLTQITEGSGLSFVQSFSGQAGQAVLRYDSLYDVGSLEIDFSGAGLAGFQVRTVGQMAVTDIMA</sequence>
<dbReference type="Proteomes" id="UP000199524">
    <property type="component" value="Chromosome I"/>
</dbReference>
<evidence type="ECO:0000256" key="7">
    <source>
        <dbReference type="ARBA" id="ARBA00022737"/>
    </source>
</evidence>
<comment type="subcellular location">
    <subcellularLocation>
        <location evidence="2">Secreted</location>
    </subcellularLocation>
</comment>
<keyword evidence="6 13" id="KW-0479">Metal-binding</keyword>
<dbReference type="InterPro" id="IPR024079">
    <property type="entry name" value="MetalloPept_cat_dom_sf"/>
</dbReference>
<proteinExistence type="inferred from homology"/>
<protein>
    <submittedName>
        <fullName evidence="15">Serralysin</fullName>
    </submittedName>
</protein>
<comment type="cofactor">
    <cofactor evidence="1">
        <name>Ca(2+)</name>
        <dbReference type="ChEBI" id="CHEBI:29108"/>
    </cofactor>
</comment>
<evidence type="ECO:0000313" key="15">
    <source>
        <dbReference type="EMBL" id="SDT22309.1"/>
    </source>
</evidence>
<keyword evidence="11" id="KW-0482">Metalloprotease</keyword>
<dbReference type="PANTHER" id="PTHR38340">
    <property type="entry name" value="S-LAYER PROTEIN"/>
    <property type="match status" value="1"/>
</dbReference>
<evidence type="ECO:0000256" key="2">
    <source>
        <dbReference type="ARBA" id="ARBA00004613"/>
    </source>
</evidence>
<dbReference type="SUPFAM" id="SSF55486">
    <property type="entry name" value="Metalloproteases ('zincins'), catalytic domain"/>
    <property type="match status" value="1"/>
</dbReference>
<dbReference type="PRINTS" id="PR00313">
    <property type="entry name" value="CABNDNGRPT"/>
</dbReference>
<dbReference type="InterPro" id="IPR018511">
    <property type="entry name" value="Hemolysin-typ_Ca-bd_CS"/>
</dbReference>
<evidence type="ECO:0000256" key="11">
    <source>
        <dbReference type="ARBA" id="ARBA00023049"/>
    </source>
</evidence>
<dbReference type="Pfam" id="PF08548">
    <property type="entry name" value="Peptidase_M10_C"/>
    <property type="match status" value="1"/>
</dbReference>
<evidence type="ECO:0000256" key="9">
    <source>
        <dbReference type="ARBA" id="ARBA00022833"/>
    </source>
</evidence>
<dbReference type="Gene3D" id="2.150.10.10">
    <property type="entry name" value="Serralysin-like metalloprotease, C-terminal"/>
    <property type="match status" value="1"/>
</dbReference>
<dbReference type="InterPro" id="IPR050557">
    <property type="entry name" value="RTX_toxin/Mannuronan_C5-epim"/>
</dbReference>
<dbReference type="Gene3D" id="3.40.390.10">
    <property type="entry name" value="Collagenase (Catalytic Domain)"/>
    <property type="match status" value="1"/>
</dbReference>
<evidence type="ECO:0000256" key="4">
    <source>
        <dbReference type="ARBA" id="ARBA00022525"/>
    </source>
</evidence>
<dbReference type="PIRSF" id="PIRSF001205">
    <property type="entry name" value="Peptidase_M10B"/>
    <property type="match status" value="1"/>
</dbReference>
<evidence type="ECO:0000256" key="13">
    <source>
        <dbReference type="PIRSR" id="PIRSR001205-2"/>
    </source>
</evidence>
<comment type="similarity">
    <text evidence="3">Belongs to the peptidase M10B family.</text>
</comment>
<feature type="domain" description="Peptidase metallopeptidase" evidence="14">
    <location>
        <begin position="43"/>
        <end position="247"/>
    </location>
</feature>
<dbReference type="EMBL" id="LT629777">
    <property type="protein sequence ID" value="SDT22309.1"/>
    <property type="molecule type" value="Genomic_DNA"/>
</dbReference>
<keyword evidence="9 13" id="KW-0862">Zinc</keyword>
<dbReference type="GO" id="GO:0006508">
    <property type="term" value="P:proteolysis"/>
    <property type="evidence" value="ECO:0007669"/>
    <property type="project" value="UniProtKB-KW"/>
</dbReference>
<dbReference type="GeneID" id="300209389"/>
<keyword evidence="4" id="KW-0964">Secreted</keyword>
<dbReference type="Pfam" id="PF00353">
    <property type="entry name" value="HemolysinCabind"/>
    <property type="match status" value="1"/>
</dbReference>
<dbReference type="GO" id="GO:0008270">
    <property type="term" value="F:zinc ion binding"/>
    <property type="evidence" value="ECO:0007669"/>
    <property type="project" value="InterPro"/>
</dbReference>
<comment type="cofactor">
    <cofactor evidence="13">
        <name>Zn(2+)</name>
        <dbReference type="ChEBI" id="CHEBI:29105"/>
    </cofactor>
    <text evidence="13">Binds 1 zinc ion per subunit.</text>
</comment>
<keyword evidence="5" id="KW-0645">Protease</keyword>
<feature type="binding site" evidence="13">
    <location>
        <position position="189"/>
    </location>
    <ligand>
        <name>Zn(2+)</name>
        <dbReference type="ChEBI" id="CHEBI:29105"/>
        <note>catalytic</note>
    </ligand>
</feature>
<dbReference type="SMART" id="SM00235">
    <property type="entry name" value="ZnMc"/>
    <property type="match status" value="1"/>
</dbReference>
<accession>A0A1H1YM12</accession>
<evidence type="ECO:0000256" key="6">
    <source>
        <dbReference type="ARBA" id="ARBA00022723"/>
    </source>
</evidence>
<dbReference type="CDD" id="cd04277">
    <property type="entry name" value="ZnMc_serralysin_like"/>
    <property type="match status" value="1"/>
</dbReference>
<keyword evidence="16" id="KW-1185">Reference proteome</keyword>
<evidence type="ECO:0000256" key="5">
    <source>
        <dbReference type="ARBA" id="ARBA00022670"/>
    </source>
</evidence>
<dbReference type="GO" id="GO:0005615">
    <property type="term" value="C:extracellular space"/>
    <property type="evidence" value="ECO:0007669"/>
    <property type="project" value="InterPro"/>
</dbReference>
<feature type="binding site" evidence="13">
    <location>
        <position position="179"/>
    </location>
    <ligand>
        <name>Zn(2+)</name>
        <dbReference type="ChEBI" id="CHEBI:29105"/>
        <note>catalytic</note>
    </ligand>
</feature>
<keyword evidence="7" id="KW-0677">Repeat</keyword>
<feature type="binding site" evidence="13">
    <location>
        <position position="183"/>
    </location>
    <ligand>
        <name>Zn(2+)</name>
        <dbReference type="ChEBI" id="CHEBI:29105"/>
        <note>catalytic</note>
    </ligand>
</feature>
<dbReference type="InterPro" id="IPR034033">
    <property type="entry name" value="Serralysin-like"/>
</dbReference>
<organism evidence="15 16">
    <name type="scientific">Pseudomonas asplenii</name>
    <dbReference type="NCBI Taxonomy" id="53407"/>
    <lineage>
        <taxon>Bacteria</taxon>
        <taxon>Pseudomonadati</taxon>
        <taxon>Pseudomonadota</taxon>
        <taxon>Gammaproteobacteria</taxon>
        <taxon>Pseudomonadales</taxon>
        <taxon>Pseudomonadaceae</taxon>
        <taxon>Pseudomonas</taxon>
    </lineage>
</organism>
<dbReference type="InterPro" id="IPR001343">
    <property type="entry name" value="Hemolysn_Ca-bd"/>
</dbReference>
<dbReference type="AlphaFoldDB" id="A0A1H1YM12"/>
<dbReference type="GO" id="GO:0004222">
    <property type="term" value="F:metalloendopeptidase activity"/>
    <property type="evidence" value="ECO:0007669"/>
    <property type="project" value="InterPro"/>
</dbReference>
<name>A0A1H1YM12_9PSED</name>
<reference evidence="16" key="1">
    <citation type="submission" date="2016-10" db="EMBL/GenBank/DDBJ databases">
        <authorList>
            <person name="Varghese N."/>
            <person name="Submissions S."/>
        </authorList>
    </citation>
    <scope>NUCLEOTIDE SEQUENCE [LARGE SCALE GENOMIC DNA]</scope>
    <source>
        <strain evidence="16">ATCC 23835</strain>
    </source>
</reference>
<feature type="active site" evidence="12">
    <location>
        <position position="180"/>
    </location>
</feature>
<keyword evidence="8" id="KW-0378">Hydrolase</keyword>
<dbReference type="SUPFAM" id="SSF51120">
    <property type="entry name" value="beta-Roll"/>
    <property type="match status" value="2"/>
</dbReference>
<gene>
    <name evidence="15" type="ORF">SAMN05216598_4501</name>
</gene>
<dbReference type="RefSeq" id="WP_090208951.1">
    <property type="nucleotide sequence ID" value="NZ_LT629777.1"/>
</dbReference>
<evidence type="ECO:0000313" key="16">
    <source>
        <dbReference type="Proteomes" id="UP000199524"/>
    </source>
</evidence>
<dbReference type="GO" id="GO:0031012">
    <property type="term" value="C:extracellular matrix"/>
    <property type="evidence" value="ECO:0007669"/>
    <property type="project" value="InterPro"/>
</dbReference>
<dbReference type="PANTHER" id="PTHR38340:SF1">
    <property type="entry name" value="S-LAYER PROTEIN"/>
    <property type="match status" value="1"/>
</dbReference>
<evidence type="ECO:0000256" key="8">
    <source>
        <dbReference type="ARBA" id="ARBA00022801"/>
    </source>
</evidence>
<keyword evidence="10" id="KW-0106">Calcium</keyword>
<dbReference type="InterPro" id="IPR006026">
    <property type="entry name" value="Peptidase_Metallo"/>
</dbReference>
<evidence type="ECO:0000256" key="1">
    <source>
        <dbReference type="ARBA" id="ARBA00001913"/>
    </source>
</evidence>
<dbReference type="Pfam" id="PF00413">
    <property type="entry name" value="Peptidase_M10"/>
    <property type="match status" value="1"/>
</dbReference>
<dbReference type="PROSITE" id="PS00330">
    <property type="entry name" value="HEMOLYSIN_CALCIUM"/>
    <property type="match status" value="2"/>
</dbReference>
<dbReference type="InterPro" id="IPR013858">
    <property type="entry name" value="Peptidase_M10B_C"/>
</dbReference>
<dbReference type="InterPro" id="IPR011049">
    <property type="entry name" value="Serralysin-like_metalloprot_C"/>
</dbReference>
<dbReference type="InterPro" id="IPR001818">
    <property type="entry name" value="Pept_M10_metallopeptidase"/>
</dbReference>
<evidence type="ECO:0000256" key="10">
    <source>
        <dbReference type="ARBA" id="ARBA00022837"/>
    </source>
</evidence>